<comment type="caution">
    <text evidence="3">The sequence shown here is derived from an EMBL/GenBank/DDBJ whole genome shotgun (WGS) entry which is preliminary data.</text>
</comment>
<sequence length="271" mass="31269">MPSILKEPRKTIAVNLDETLSQTLDAMLTWHNRYHAPCTADLATMARYWQDDECSSKIRYFYQSDEFDTIQPVNDFALEALKMLKKRGFHLVIITSRQQFIAEETKRFVDKHYPGIFESIYFCNLGLTNEEQRNYVSKRKSTICQEIGVDVLIDHQLENCKDCANIGVDVLLYDPTGHQQQKKQGLDGIKRVKTWREIIHHHFPKPNSPLRHLVYSYSQSPPMEMDNDGDNSDDDNDNDNDDYQMDQDGNEIILLSEDDGDGVGDGVGSWL</sequence>
<evidence type="ECO:0000256" key="2">
    <source>
        <dbReference type="SAM" id="MobiDB-lite"/>
    </source>
</evidence>
<dbReference type="InterPro" id="IPR052419">
    <property type="entry name" value="5_3-deoxyribonucleotidase-like"/>
</dbReference>
<dbReference type="SUPFAM" id="SSF56784">
    <property type="entry name" value="HAD-like"/>
    <property type="match status" value="1"/>
</dbReference>
<evidence type="ECO:0000313" key="4">
    <source>
        <dbReference type="Proteomes" id="UP000193560"/>
    </source>
</evidence>
<feature type="compositionally biased region" description="Acidic residues" evidence="2">
    <location>
        <begin position="225"/>
        <end position="249"/>
    </location>
</feature>
<dbReference type="OrthoDB" id="10248475at2759"/>
<name>A0A1X2I7N1_9FUNG</name>
<proteinExistence type="predicted"/>
<dbReference type="InterPro" id="IPR036412">
    <property type="entry name" value="HAD-like_sf"/>
</dbReference>
<reference evidence="3 4" key="1">
    <citation type="submission" date="2016-07" db="EMBL/GenBank/DDBJ databases">
        <title>Pervasive Adenine N6-methylation of Active Genes in Fungi.</title>
        <authorList>
            <consortium name="DOE Joint Genome Institute"/>
            <person name="Mondo S.J."/>
            <person name="Dannebaum R.O."/>
            <person name="Kuo R.C."/>
            <person name="Labutti K."/>
            <person name="Haridas S."/>
            <person name="Kuo A."/>
            <person name="Salamov A."/>
            <person name="Ahrendt S.R."/>
            <person name="Lipzen A."/>
            <person name="Sullivan W."/>
            <person name="Andreopoulos W.B."/>
            <person name="Clum A."/>
            <person name="Lindquist E."/>
            <person name="Daum C."/>
            <person name="Ramamoorthy G.K."/>
            <person name="Gryganskyi A."/>
            <person name="Culley D."/>
            <person name="Magnuson J.K."/>
            <person name="James T.Y."/>
            <person name="O'Malley M.A."/>
            <person name="Stajich J.E."/>
            <person name="Spatafora J.W."/>
            <person name="Visel A."/>
            <person name="Grigoriev I.V."/>
        </authorList>
    </citation>
    <scope>NUCLEOTIDE SEQUENCE [LARGE SCALE GENOMIC DNA]</scope>
    <source>
        <strain evidence="3 4">NRRL 1336</strain>
    </source>
</reference>
<dbReference type="GO" id="GO:0008253">
    <property type="term" value="F:5'-nucleotidase activity"/>
    <property type="evidence" value="ECO:0007669"/>
    <property type="project" value="InterPro"/>
</dbReference>
<protein>
    <recommendedName>
        <fullName evidence="5">Nucleotidase</fullName>
    </recommendedName>
</protein>
<dbReference type="Proteomes" id="UP000193560">
    <property type="component" value="Unassembled WGS sequence"/>
</dbReference>
<feature type="active site" description="Proton donor" evidence="1">
    <location>
        <position position="17"/>
    </location>
</feature>
<dbReference type="STRING" id="90262.A0A1X2I7N1"/>
<dbReference type="Pfam" id="PF06941">
    <property type="entry name" value="NT5C"/>
    <property type="match status" value="1"/>
</dbReference>
<evidence type="ECO:0008006" key="5">
    <source>
        <dbReference type="Google" id="ProtNLM"/>
    </source>
</evidence>
<dbReference type="InterPro" id="IPR010708">
    <property type="entry name" value="5'(3')-deoxyribonucleotidase"/>
</dbReference>
<dbReference type="GO" id="GO:0009264">
    <property type="term" value="P:deoxyribonucleotide catabolic process"/>
    <property type="evidence" value="ECO:0007669"/>
    <property type="project" value="InterPro"/>
</dbReference>
<dbReference type="Gene3D" id="3.40.50.1000">
    <property type="entry name" value="HAD superfamily/HAD-like"/>
    <property type="match status" value="1"/>
</dbReference>
<evidence type="ECO:0000313" key="3">
    <source>
        <dbReference type="EMBL" id="ORZ11163.1"/>
    </source>
</evidence>
<dbReference type="PANTHER" id="PTHR35134">
    <property type="entry name" value="NUCLEOTIDASE YQFW-RELATED"/>
    <property type="match status" value="1"/>
</dbReference>
<accession>A0A1X2I7N1</accession>
<feature type="region of interest" description="Disordered" evidence="2">
    <location>
        <begin position="219"/>
        <end position="271"/>
    </location>
</feature>
<dbReference type="AlphaFoldDB" id="A0A1X2I7N1"/>
<dbReference type="InterPro" id="IPR023214">
    <property type="entry name" value="HAD_sf"/>
</dbReference>
<dbReference type="PANTHER" id="PTHR35134:SF2">
    <property type="entry name" value="NUCLEOTIDASE YQFW-RELATED"/>
    <property type="match status" value="1"/>
</dbReference>
<organism evidence="3 4">
    <name type="scientific">Absidia repens</name>
    <dbReference type="NCBI Taxonomy" id="90262"/>
    <lineage>
        <taxon>Eukaryota</taxon>
        <taxon>Fungi</taxon>
        <taxon>Fungi incertae sedis</taxon>
        <taxon>Mucoromycota</taxon>
        <taxon>Mucoromycotina</taxon>
        <taxon>Mucoromycetes</taxon>
        <taxon>Mucorales</taxon>
        <taxon>Cunninghamellaceae</taxon>
        <taxon>Absidia</taxon>
    </lineage>
</organism>
<dbReference type="EMBL" id="MCGE01000022">
    <property type="protein sequence ID" value="ORZ11163.1"/>
    <property type="molecule type" value="Genomic_DNA"/>
</dbReference>
<keyword evidence="4" id="KW-1185">Reference proteome</keyword>
<evidence type="ECO:0000256" key="1">
    <source>
        <dbReference type="PIRSR" id="PIRSR610708-1"/>
    </source>
</evidence>
<gene>
    <name evidence="3" type="ORF">BCR42DRAFT_421692</name>
</gene>